<dbReference type="Gene3D" id="3.90.1300.10">
    <property type="entry name" value="Amidase signature (AS) domain"/>
    <property type="match status" value="1"/>
</dbReference>
<evidence type="ECO:0000313" key="3">
    <source>
        <dbReference type="EMBL" id="NEG79371.1"/>
    </source>
</evidence>
<keyword evidence="4" id="KW-1185">Reference proteome</keyword>
<comment type="similarity">
    <text evidence="1">Belongs to the amidase family.</text>
</comment>
<dbReference type="OrthoDB" id="9811471at2"/>
<feature type="domain" description="Amidase" evidence="2">
    <location>
        <begin position="45"/>
        <end position="469"/>
    </location>
</feature>
<proteinExistence type="inferred from homology"/>
<dbReference type="Proteomes" id="UP000469763">
    <property type="component" value="Unassembled WGS sequence"/>
</dbReference>
<gene>
    <name evidence="3" type="ORF">GFD22_10420</name>
</gene>
<protein>
    <submittedName>
        <fullName evidence="3">Amidase</fullName>
    </submittedName>
</protein>
<dbReference type="RefSeq" id="WP_152351278.1">
    <property type="nucleotide sequence ID" value="NZ_WBSN01000035.1"/>
</dbReference>
<comment type="caution">
    <text evidence="3">The sequence shown here is derived from an EMBL/GenBank/DDBJ whole genome shotgun (WGS) entry which is preliminary data.</text>
</comment>
<organism evidence="3 4">
    <name type="scientific">Bifidobacterium avesanii</name>
    <dbReference type="NCBI Taxonomy" id="1798157"/>
    <lineage>
        <taxon>Bacteria</taxon>
        <taxon>Bacillati</taxon>
        <taxon>Actinomycetota</taxon>
        <taxon>Actinomycetes</taxon>
        <taxon>Bifidobacteriales</taxon>
        <taxon>Bifidobacteriaceae</taxon>
        <taxon>Bifidobacterium</taxon>
    </lineage>
</organism>
<dbReference type="PIRSF" id="PIRSF001221">
    <property type="entry name" value="Amidase_fungi"/>
    <property type="match status" value="1"/>
</dbReference>
<dbReference type="InterPro" id="IPR036928">
    <property type="entry name" value="AS_sf"/>
</dbReference>
<dbReference type="InterPro" id="IPR023631">
    <property type="entry name" value="Amidase_dom"/>
</dbReference>
<dbReference type="SUPFAM" id="SSF75304">
    <property type="entry name" value="Amidase signature (AS) enzymes"/>
    <property type="match status" value="1"/>
</dbReference>
<dbReference type="EMBL" id="WHZY01000027">
    <property type="protein sequence ID" value="NEG79371.1"/>
    <property type="molecule type" value="Genomic_DNA"/>
</dbReference>
<reference evidence="3 4" key="1">
    <citation type="submission" date="2019-10" db="EMBL/GenBank/DDBJ databases">
        <title>Bifidobacterium from non-human primates.</title>
        <authorList>
            <person name="Modesto M."/>
        </authorList>
    </citation>
    <scope>NUCLEOTIDE SEQUENCE [LARGE SCALE GENOMIC DNA]</scope>
    <source>
        <strain evidence="3 4">TREC</strain>
    </source>
</reference>
<accession>A0A7K3TK19</accession>
<dbReference type="InterPro" id="IPR000120">
    <property type="entry name" value="Amidase"/>
</dbReference>
<evidence type="ECO:0000313" key="4">
    <source>
        <dbReference type="Proteomes" id="UP000469763"/>
    </source>
</evidence>
<dbReference type="PANTHER" id="PTHR11895">
    <property type="entry name" value="TRANSAMIDASE"/>
    <property type="match status" value="1"/>
</dbReference>
<evidence type="ECO:0000259" key="2">
    <source>
        <dbReference type="Pfam" id="PF01425"/>
    </source>
</evidence>
<dbReference type="Pfam" id="PF01425">
    <property type="entry name" value="Amidase"/>
    <property type="match status" value="1"/>
</dbReference>
<dbReference type="GO" id="GO:0003824">
    <property type="term" value="F:catalytic activity"/>
    <property type="evidence" value="ECO:0007669"/>
    <property type="project" value="InterPro"/>
</dbReference>
<evidence type="ECO:0000256" key="1">
    <source>
        <dbReference type="ARBA" id="ARBA00009199"/>
    </source>
</evidence>
<dbReference type="AlphaFoldDB" id="A0A7K3TK19"/>
<name>A0A7K3TK19_9BIFI</name>
<sequence>MTAEHTTANATCTATQATTAEDLLGTTPIADLERLIAAKELSAEELTRAALDKAARLNPKLNAFTDLHPDEAIAAARALDDVQTRNGHTTGPLHGIPVAIKDENDVAGYVTGYGGAAFTHVAEHDSAVVGRLREAGAIVIGKTRMPEFGIWPWTESSANGYTRNPWNTLRSTAGSSGGSAASVAAGIVPVAIGGDGGGSIRLPSSFCGLFGLKCQRGRVTASPNRNLWQSLGVIGPLARFTADSALVYDVIAGSLPTDPWPAPPLDRPLSDAVRSDGPISPLRIAVSAKNPTGGPTADRETLDALKATADALAALGHHMEHIDPKYPAITYEFLAQTAAGVAEEAARADQPQLLEARTRRLLALTRPLRPLNASAIRHGIAMGLEFDRTFFADYDLLITPTTPTPAVPVGQLDGQGAIAASLKAVGASSYTAIWNVLGNPAAAVPSGFSRDGLPLSVQLIAPQNREDRALAVAAQLERVRPWTGRLPEV</sequence>
<dbReference type="PANTHER" id="PTHR11895:SF7">
    <property type="entry name" value="GLUTAMYL-TRNA(GLN) AMIDOTRANSFERASE SUBUNIT A, MITOCHONDRIAL"/>
    <property type="match status" value="1"/>
</dbReference>